<dbReference type="GO" id="GO:0004519">
    <property type="term" value="F:endonuclease activity"/>
    <property type="evidence" value="ECO:0007669"/>
    <property type="project" value="UniProtKB-KW"/>
</dbReference>
<keyword evidence="1" id="KW-0378">Hydrolase</keyword>
<sequence length="275" mass="32165">MNLEGQRFGKLVVIKKGETRVTKGGCKTRTWICRCDCGRELIISTGHLRSGNTKSCGCLRGIDITGQKFGKLTAIKRTKKRDKTGNIYWYCECECGGNIITQGRNLRKGLVSSCGCVQKENARKMNFKHGMSRGRIYEILCAMKSRCYCKNDENYKRYGERGIEICDEWRNENGFKNFYEWSIANGYQNNLTIDRIDVDGNYCPENCRWVTQKQQMQNTRRNRYINYEGKIYSISELSEKLNLTYMQTWHKFRNVSFGMDELSEKERRNHAKDNK</sequence>
<name>A0A8S5Q4L6_9CAUD</name>
<protein>
    <submittedName>
        <fullName evidence="1">Homing endonuclease</fullName>
    </submittedName>
</protein>
<reference evidence="1" key="1">
    <citation type="journal article" date="2021" name="Proc. Natl. Acad. Sci. U.S.A.">
        <title>A Catalog of Tens of Thousands of Viruses from Human Metagenomes Reveals Hidden Associations with Chronic Diseases.</title>
        <authorList>
            <person name="Tisza M.J."/>
            <person name="Buck C.B."/>
        </authorList>
    </citation>
    <scope>NUCLEOTIDE SEQUENCE</scope>
    <source>
        <strain evidence="1">CtVif31</strain>
    </source>
</reference>
<proteinExistence type="predicted"/>
<accession>A0A8S5Q4L6</accession>
<keyword evidence="1" id="KW-0255">Endonuclease</keyword>
<organism evidence="1">
    <name type="scientific">Siphoviridae sp. ctVif31</name>
    <dbReference type="NCBI Taxonomy" id="2825532"/>
    <lineage>
        <taxon>Viruses</taxon>
        <taxon>Duplodnaviria</taxon>
        <taxon>Heunggongvirae</taxon>
        <taxon>Uroviricota</taxon>
        <taxon>Caudoviricetes</taxon>
    </lineage>
</organism>
<dbReference type="EMBL" id="BK015567">
    <property type="protein sequence ID" value="DAE13500.1"/>
    <property type="molecule type" value="Genomic_DNA"/>
</dbReference>
<keyword evidence="1" id="KW-0540">Nuclease</keyword>
<evidence type="ECO:0000313" key="1">
    <source>
        <dbReference type="EMBL" id="DAE13500.1"/>
    </source>
</evidence>